<evidence type="ECO:0000256" key="2">
    <source>
        <dbReference type="ARBA" id="ARBA00023002"/>
    </source>
</evidence>
<dbReference type="FunFam" id="3.40.50.720:FF:000084">
    <property type="entry name" value="Short-chain dehydrogenase reductase"/>
    <property type="match status" value="1"/>
</dbReference>
<gene>
    <name evidence="3" type="ORF">HMPREF9431_00256</name>
</gene>
<dbReference type="PANTHER" id="PTHR43477">
    <property type="entry name" value="DIHYDROANTICAPSIN 7-DEHYDROGENASE"/>
    <property type="match status" value="1"/>
</dbReference>
<dbReference type="PRINTS" id="PR00081">
    <property type="entry name" value="GDHRDH"/>
</dbReference>
<reference evidence="3 4" key="1">
    <citation type="submission" date="2011-07" db="EMBL/GenBank/DDBJ databases">
        <title>The Genome Sequence of Prevotella oulorum F0390.</title>
        <authorList>
            <consortium name="The Broad Institute Genome Sequencing Platform"/>
            <consortium name="The Broad Institute Genome Sequencing Center for Infectious Disease"/>
            <person name="Earl A."/>
            <person name="Ward D."/>
            <person name="Feldgarden M."/>
            <person name="Gevers D."/>
            <person name="Izard J."/>
            <person name="Ganesan A."/>
            <person name="Baranova O.V."/>
            <person name="Blanton J.M."/>
            <person name="Tanner A.C."/>
            <person name="Dewhirst F.E."/>
            <person name="Young S.K."/>
            <person name="Zeng Q."/>
            <person name="Gargeya S."/>
            <person name="Fitzgerald M."/>
            <person name="Haas B."/>
            <person name="Abouelleil A."/>
            <person name="Alvarado L."/>
            <person name="Arachchi H.M."/>
            <person name="Berlin A."/>
            <person name="Brown A."/>
            <person name="Chapman S.B."/>
            <person name="Chen Z."/>
            <person name="Dunbar C."/>
            <person name="Freedman E."/>
            <person name="Gearin G."/>
            <person name="Gellesch M."/>
            <person name="Goldberg J."/>
            <person name="Griggs A."/>
            <person name="Gujja S."/>
            <person name="Heiman D."/>
            <person name="Howarth C."/>
            <person name="Larson L."/>
            <person name="Lui A."/>
            <person name="MacDonald P.J.P."/>
            <person name="Mehta T."/>
            <person name="Montmayeur A."/>
            <person name="Murphy C."/>
            <person name="Neiman D."/>
            <person name="Pearson M."/>
            <person name="Priest M."/>
            <person name="Roberts A."/>
            <person name="Saif S."/>
            <person name="Shea T."/>
            <person name="Shenoy N."/>
            <person name="Sisk P."/>
            <person name="Stolte C."/>
            <person name="Sykes S."/>
            <person name="Wortman J."/>
            <person name="Nusbaum C."/>
            <person name="Birren B."/>
        </authorList>
    </citation>
    <scope>NUCLEOTIDE SEQUENCE [LARGE SCALE GENOMIC DNA]</scope>
    <source>
        <strain evidence="3 4">F0390</strain>
    </source>
</reference>
<dbReference type="Gene3D" id="3.40.50.720">
    <property type="entry name" value="NAD(P)-binding Rossmann-like Domain"/>
    <property type="match status" value="1"/>
</dbReference>
<dbReference type="InterPro" id="IPR002347">
    <property type="entry name" value="SDR_fam"/>
</dbReference>
<dbReference type="SUPFAM" id="SSF51735">
    <property type="entry name" value="NAD(P)-binding Rossmann-fold domains"/>
    <property type="match status" value="1"/>
</dbReference>
<dbReference type="HOGENOM" id="CLU_010194_1_0_10"/>
<dbReference type="InterPro" id="IPR051122">
    <property type="entry name" value="SDR_DHRS6-like"/>
</dbReference>
<sequence length="255" mass="27246">MVGYNPFTLKGKTILVVGASSGIGLATAIECAKLGANVVLNGRNELRLKEGLSLLDTSEGQQHHCVIADITLDDVVQTIASLDITLDGVFSNAGITNGSKPIKFVSEEELLAVFQTNVLAHFQLAKAVFKKKLLKKNGAYVFTSSIGGNISYVAGAAAYGMSKAALNSFMKYSAIEFANRGIRCNSVCPGMIQTQMIQQDTLSEDDKASDKEKYLLKRYGRPEEIAHVVAFLLSDAASFIDGASIVVDGGYSLNH</sequence>
<dbReference type="PANTHER" id="PTHR43477:SF1">
    <property type="entry name" value="DIHYDROANTICAPSIN 7-DEHYDROGENASE"/>
    <property type="match status" value="1"/>
</dbReference>
<dbReference type="Proteomes" id="UP000005141">
    <property type="component" value="Unassembled WGS sequence"/>
</dbReference>
<organism evidence="3 4">
    <name type="scientific">Segatella oulorum F0390</name>
    <dbReference type="NCBI Taxonomy" id="702438"/>
    <lineage>
        <taxon>Bacteria</taxon>
        <taxon>Pseudomonadati</taxon>
        <taxon>Bacteroidota</taxon>
        <taxon>Bacteroidia</taxon>
        <taxon>Bacteroidales</taxon>
        <taxon>Prevotellaceae</taxon>
        <taxon>Segatella</taxon>
    </lineage>
</organism>
<dbReference type="GO" id="GO:0016491">
    <property type="term" value="F:oxidoreductase activity"/>
    <property type="evidence" value="ECO:0007669"/>
    <property type="project" value="UniProtKB-KW"/>
</dbReference>
<dbReference type="PATRIC" id="fig|702438.4.peg.262"/>
<dbReference type="InterPro" id="IPR036291">
    <property type="entry name" value="NAD(P)-bd_dom_sf"/>
</dbReference>
<evidence type="ECO:0000313" key="4">
    <source>
        <dbReference type="Proteomes" id="UP000005141"/>
    </source>
</evidence>
<dbReference type="RefSeq" id="WP_004379233.1">
    <property type="nucleotide sequence ID" value="NZ_JH114215.1"/>
</dbReference>
<dbReference type="OrthoDB" id="9803333at2"/>
<dbReference type="eggNOG" id="COG1028">
    <property type="taxonomic scope" value="Bacteria"/>
</dbReference>
<dbReference type="EMBL" id="ADGI01000014">
    <property type="protein sequence ID" value="EGV34543.1"/>
    <property type="molecule type" value="Genomic_DNA"/>
</dbReference>
<keyword evidence="2" id="KW-0560">Oxidoreductase</keyword>
<comment type="similarity">
    <text evidence="1">Belongs to the short-chain dehydrogenases/reductases (SDR) family.</text>
</comment>
<evidence type="ECO:0000256" key="1">
    <source>
        <dbReference type="ARBA" id="ARBA00006484"/>
    </source>
</evidence>
<protein>
    <submittedName>
        <fullName evidence="3">Uncharacterized protein</fullName>
    </submittedName>
</protein>
<comment type="caution">
    <text evidence="3">The sequence shown here is derived from an EMBL/GenBank/DDBJ whole genome shotgun (WGS) entry which is preliminary data.</text>
</comment>
<dbReference type="CDD" id="cd05233">
    <property type="entry name" value="SDR_c"/>
    <property type="match status" value="1"/>
</dbReference>
<proteinExistence type="inferred from homology"/>
<dbReference type="AlphaFoldDB" id="G1W8V5"/>
<keyword evidence="4" id="KW-1185">Reference proteome</keyword>
<dbReference type="Pfam" id="PF13561">
    <property type="entry name" value="adh_short_C2"/>
    <property type="match status" value="1"/>
</dbReference>
<dbReference type="GeneID" id="95425017"/>
<evidence type="ECO:0000313" key="3">
    <source>
        <dbReference type="EMBL" id="EGV34543.1"/>
    </source>
</evidence>
<accession>G1W8V5</accession>
<name>G1W8V5_9BACT</name>